<dbReference type="HOGENOM" id="CLU_2141328_0_0_11"/>
<sequence>MPIILDVLPLNDDVLNSDAEIVGPMESYFYATWDRVDEAIKPLPHVGVRYRWTTDSTDELALFIEIPVQGDPGVSEMIDARDRVRQALVELNGDRPAYIHFVDSDTPQGVDA</sequence>
<protein>
    <submittedName>
        <fullName evidence="1">Uncharacterized protein</fullName>
    </submittedName>
</protein>
<evidence type="ECO:0000313" key="2">
    <source>
        <dbReference type="Proteomes" id="UP000018291"/>
    </source>
</evidence>
<keyword evidence="2" id="KW-1185">Reference proteome</keyword>
<dbReference type="AlphaFoldDB" id="R4Z023"/>
<name>R4Z023_9ACTN</name>
<proteinExistence type="predicted"/>
<reference evidence="1 2" key="1">
    <citation type="journal article" date="2013" name="ISME J.">
        <title>Metabolic model for the filamentous 'Candidatus Microthrix parvicella' based on genomic and metagenomic analyses.</title>
        <authorList>
            <person name="Jon McIlroy S."/>
            <person name="Kristiansen R."/>
            <person name="Albertsen M."/>
            <person name="Michael Karst S."/>
            <person name="Rossetti S."/>
            <person name="Lund Nielsen J."/>
            <person name="Tandoi V."/>
            <person name="James Seviour R."/>
            <person name="Nielsen P.H."/>
        </authorList>
    </citation>
    <scope>NUCLEOTIDE SEQUENCE [LARGE SCALE GENOMIC DNA]</scope>
    <source>
        <strain evidence="1 2">RN1</strain>
    </source>
</reference>
<comment type="caution">
    <text evidence="1">The sequence shown here is derived from an EMBL/GenBank/DDBJ whole genome shotgun (WGS) entry which is preliminary data.</text>
</comment>
<dbReference type="Proteomes" id="UP000018291">
    <property type="component" value="Unassembled WGS sequence"/>
</dbReference>
<accession>R4Z023</accession>
<evidence type="ECO:0000313" key="1">
    <source>
        <dbReference type="EMBL" id="CCM64244.1"/>
    </source>
</evidence>
<organism evidence="1 2">
    <name type="scientific">Candidatus Neomicrothrix parvicella RN1</name>
    <dbReference type="NCBI Taxonomy" id="1229780"/>
    <lineage>
        <taxon>Bacteria</taxon>
        <taxon>Bacillati</taxon>
        <taxon>Actinomycetota</taxon>
        <taxon>Acidimicrobiia</taxon>
        <taxon>Acidimicrobiales</taxon>
        <taxon>Microthrixaceae</taxon>
        <taxon>Candidatus Neomicrothrix</taxon>
    </lineage>
</organism>
<dbReference type="EMBL" id="CANL01000029">
    <property type="protein sequence ID" value="CCM64244.1"/>
    <property type="molecule type" value="Genomic_DNA"/>
</dbReference>
<dbReference type="RefSeq" id="WP_012228017.1">
    <property type="nucleotide sequence ID" value="NZ_HG422565.1"/>
</dbReference>
<dbReference type="STRING" id="1229780.BN381_350104"/>
<gene>
    <name evidence="1" type="ORF">BN381_350104</name>
</gene>